<feature type="transmembrane region" description="Helical" evidence="1">
    <location>
        <begin position="13"/>
        <end position="33"/>
    </location>
</feature>
<gene>
    <name evidence="2" type="ORF">FAK_04530</name>
</gene>
<name>A0AAU9E9Y5_9BACT</name>
<keyword evidence="1" id="KW-0472">Membrane</keyword>
<accession>A0AAU9E9Y5</accession>
<evidence type="ECO:0000313" key="2">
    <source>
        <dbReference type="EMBL" id="BEQ13387.1"/>
    </source>
</evidence>
<evidence type="ECO:0000313" key="3">
    <source>
        <dbReference type="Proteomes" id="UP001366166"/>
    </source>
</evidence>
<keyword evidence="1" id="KW-1133">Transmembrane helix</keyword>
<protein>
    <submittedName>
        <fullName evidence="2">Uncharacterized protein</fullName>
    </submittedName>
</protein>
<dbReference type="EMBL" id="AP028679">
    <property type="protein sequence ID" value="BEQ13387.1"/>
    <property type="molecule type" value="Genomic_DNA"/>
</dbReference>
<evidence type="ECO:0000256" key="1">
    <source>
        <dbReference type="SAM" id="Phobius"/>
    </source>
</evidence>
<keyword evidence="1" id="KW-0812">Transmembrane</keyword>
<dbReference type="Proteomes" id="UP001366166">
    <property type="component" value="Chromosome"/>
</dbReference>
<keyword evidence="3" id="KW-1185">Reference proteome</keyword>
<sequence length="102" mass="11211">MAPAPGPLAVWDWVWLWVLAAGVALGLALAVGLRRRRVRRARQAGAGGLSLRGLESLQGALALVEQVFTGCQQRMKVVDFDAWVARRRKKRAQRQGPPEAQD</sequence>
<dbReference type="AlphaFoldDB" id="A0AAU9E9Y5"/>
<dbReference type="KEGG" id="dmp:FAK_04530"/>
<reference evidence="3" key="1">
    <citation type="journal article" date="2023" name="Arch. Microbiol.">
        <title>Desulfoferula mesophilus gen. nov. sp. nov., a mesophilic sulfate-reducing bacterium isolated from a brackish lake sediment.</title>
        <authorList>
            <person name="Watanabe T."/>
            <person name="Yabe T."/>
            <person name="Tsuji J.M."/>
            <person name="Fukui M."/>
        </authorList>
    </citation>
    <scope>NUCLEOTIDE SEQUENCE [LARGE SCALE GENOMIC DNA]</scope>
    <source>
        <strain evidence="3">12FAK</strain>
    </source>
</reference>
<organism evidence="2 3">
    <name type="scientific">Desulfoferula mesophila</name>
    <dbReference type="NCBI Taxonomy" id="3058419"/>
    <lineage>
        <taxon>Bacteria</taxon>
        <taxon>Pseudomonadati</taxon>
        <taxon>Thermodesulfobacteriota</taxon>
        <taxon>Desulfarculia</taxon>
        <taxon>Desulfarculales</taxon>
        <taxon>Desulfarculaceae</taxon>
        <taxon>Desulfoferula</taxon>
    </lineage>
</organism>
<proteinExistence type="predicted"/>